<keyword evidence="2" id="KW-1185">Reference proteome</keyword>
<comment type="caution">
    <text evidence="1">The sequence shown here is derived from an EMBL/GenBank/DDBJ whole genome shotgun (WGS) entry which is preliminary data.</text>
</comment>
<reference evidence="1" key="1">
    <citation type="submission" date="2021-02" db="EMBL/GenBank/DDBJ databases">
        <authorList>
            <person name="Nieuwenhuis M."/>
            <person name="Van De Peppel L.J.J."/>
        </authorList>
    </citation>
    <scope>NUCLEOTIDE SEQUENCE</scope>
    <source>
        <strain evidence="1">D49</strain>
    </source>
</reference>
<evidence type="ECO:0000313" key="1">
    <source>
        <dbReference type="EMBL" id="KAG5651470.1"/>
    </source>
</evidence>
<protein>
    <submittedName>
        <fullName evidence="1">Uncharacterized protein</fullName>
    </submittedName>
</protein>
<dbReference type="EMBL" id="JABCKI010000238">
    <property type="protein sequence ID" value="KAG5651470.1"/>
    <property type="molecule type" value="Genomic_DNA"/>
</dbReference>
<evidence type="ECO:0000313" key="2">
    <source>
        <dbReference type="Proteomes" id="UP000717328"/>
    </source>
</evidence>
<organism evidence="1 2">
    <name type="scientific">Sphagnurus paluster</name>
    <dbReference type="NCBI Taxonomy" id="117069"/>
    <lineage>
        <taxon>Eukaryota</taxon>
        <taxon>Fungi</taxon>
        <taxon>Dikarya</taxon>
        <taxon>Basidiomycota</taxon>
        <taxon>Agaricomycotina</taxon>
        <taxon>Agaricomycetes</taxon>
        <taxon>Agaricomycetidae</taxon>
        <taxon>Agaricales</taxon>
        <taxon>Tricholomatineae</taxon>
        <taxon>Lyophyllaceae</taxon>
        <taxon>Sphagnurus</taxon>
    </lineage>
</organism>
<sequence length="219" mass="23710">MPSQRPSLLTPDADPHDSVLCRHFNVSRPTLPPSTQLPPTITVRTLGNTHLPTHILAVSASVDQGPPMPPLLFPIEATIYSASLRAELPPPLPTSPTTSAFNHHTGMLTLPLVPLYVPSPPTLALLLLFALGLEPVPPYHLLPPPVVEEFPNSAAMAQVLARTSGLTALFRRNEGLWKNVLALGVREQRVVEVVGMVWNVTAEARKLRIRTAAAADARR</sequence>
<reference evidence="1" key="2">
    <citation type="submission" date="2021-10" db="EMBL/GenBank/DDBJ databases">
        <title>Phylogenomics reveals ancestral predisposition of the termite-cultivated fungus Termitomyces towards a domesticated lifestyle.</title>
        <authorList>
            <person name="Auxier B."/>
            <person name="Grum-Grzhimaylo A."/>
            <person name="Cardenas M.E."/>
            <person name="Lodge J.D."/>
            <person name="Laessoe T."/>
            <person name="Pedersen O."/>
            <person name="Smith M.E."/>
            <person name="Kuyper T.W."/>
            <person name="Franco-Molano E.A."/>
            <person name="Baroni T.J."/>
            <person name="Aanen D.K."/>
        </authorList>
    </citation>
    <scope>NUCLEOTIDE SEQUENCE</scope>
    <source>
        <strain evidence="1">D49</strain>
    </source>
</reference>
<accession>A0A9P7GLF8</accession>
<dbReference type="Proteomes" id="UP000717328">
    <property type="component" value="Unassembled WGS sequence"/>
</dbReference>
<dbReference type="AlphaFoldDB" id="A0A9P7GLF8"/>
<gene>
    <name evidence="1" type="ORF">H0H81_008528</name>
</gene>
<proteinExistence type="predicted"/>
<name>A0A9P7GLF8_9AGAR</name>
<dbReference type="OrthoDB" id="2802364at2759"/>